<dbReference type="KEGG" id="spe:Spro_2687"/>
<dbReference type="HOGENOM" id="CLU_000960_28_2_6"/>
<dbReference type="PRINTS" id="PR01036">
    <property type="entry name" value="TCRTETB"/>
</dbReference>
<feature type="transmembrane region" description="Helical" evidence="7">
    <location>
        <begin position="314"/>
        <end position="335"/>
    </location>
</feature>
<feature type="transmembrane region" description="Helical" evidence="7">
    <location>
        <begin position="368"/>
        <end position="393"/>
    </location>
</feature>
<dbReference type="AlphaFoldDB" id="A8GF98"/>
<sequence length="504" mass="53660">MATHPRRLLFWNNIMHANNRWLILAMISSALFLIIIDMTVLYTALPRLTQALDASASQKLWIVNAYPLVVAGLLPGAGMLSDRIGHKRLFMAGLPVFAVASLCAAFSPSAQWLIAARVFLAVGAAMMMPATLSIVRHVFTDERERALAIGIWAAVASGGAAIGPVVGGVLLEYFWWGSVFLINVPVVMVVLPLAWRLIPHCGGENKRPYDIIGSVQIMAGLVGSIYALKELSKTTPSISALAIAATIGILSLWLFVRRQRRARYPMIDFSLFQNRLFAGGVGVALVSMVALVGVELVLTQRLQLVLELSPLQAALFILPIPVASALAGPLAGLLLPRYGERNMIFGGLFLTGLGIAGLALLYQNSLMSQLVCLFIAGFGIGGAITAASTAIMLNAPEEKSGMAASIEDVSYELGGVLGITLLGGLMTAIYSHSLVLPDNLPVGDVAYDSIDEALRLAANLAVEQAEQLRKLARLAFDRAFIAVLIAAALLMALSAGVAKLVLRK</sequence>
<evidence type="ECO:0000256" key="3">
    <source>
        <dbReference type="ARBA" id="ARBA00022475"/>
    </source>
</evidence>
<evidence type="ECO:0000313" key="9">
    <source>
        <dbReference type="EMBL" id="ABV41788.1"/>
    </source>
</evidence>
<organism evidence="9">
    <name type="scientific">Serratia proteamaculans (strain 568)</name>
    <dbReference type="NCBI Taxonomy" id="399741"/>
    <lineage>
        <taxon>Bacteria</taxon>
        <taxon>Pseudomonadati</taxon>
        <taxon>Pseudomonadota</taxon>
        <taxon>Gammaproteobacteria</taxon>
        <taxon>Enterobacterales</taxon>
        <taxon>Yersiniaceae</taxon>
        <taxon>Serratia</taxon>
    </lineage>
</organism>
<dbReference type="PANTHER" id="PTHR42718">
    <property type="entry name" value="MAJOR FACILITATOR SUPERFAMILY MULTIDRUG TRANSPORTER MFSC"/>
    <property type="match status" value="1"/>
</dbReference>
<evidence type="ECO:0000256" key="1">
    <source>
        <dbReference type="ARBA" id="ARBA00004651"/>
    </source>
</evidence>
<feature type="transmembrane region" description="Helical" evidence="7">
    <location>
        <begin position="147"/>
        <end position="167"/>
    </location>
</feature>
<dbReference type="PANTHER" id="PTHR42718:SF47">
    <property type="entry name" value="METHYL VIOLOGEN RESISTANCE PROTEIN SMVA"/>
    <property type="match status" value="1"/>
</dbReference>
<dbReference type="Gene3D" id="1.20.1720.10">
    <property type="entry name" value="Multidrug resistance protein D"/>
    <property type="match status" value="1"/>
</dbReference>
<feature type="transmembrane region" description="Helical" evidence="7">
    <location>
        <begin position="114"/>
        <end position="135"/>
    </location>
</feature>
<dbReference type="eggNOG" id="COG0477">
    <property type="taxonomic scope" value="Bacteria"/>
</dbReference>
<keyword evidence="5 7" id="KW-1133">Transmembrane helix</keyword>
<feature type="transmembrane region" description="Helical" evidence="7">
    <location>
        <begin position="413"/>
        <end position="431"/>
    </location>
</feature>
<protein>
    <submittedName>
        <fullName evidence="9">Major facilitator superfamily MFS_1</fullName>
    </submittedName>
</protein>
<feature type="transmembrane region" description="Helical" evidence="7">
    <location>
        <begin position="89"/>
        <end position="108"/>
    </location>
</feature>
<dbReference type="EMBL" id="CP000826">
    <property type="protein sequence ID" value="ABV41788.1"/>
    <property type="molecule type" value="Genomic_DNA"/>
</dbReference>
<feature type="transmembrane region" description="Helical" evidence="7">
    <location>
        <begin position="209"/>
        <end position="228"/>
    </location>
</feature>
<keyword evidence="2" id="KW-0813">Transport</keyword>
<evidence type="ECO:0000256" key="2">
    <source>
        <dbReference type="ARBA" id="ARBA00022448"/>
    </source>
</evidence>
<reference evidence="9" key="1">
    <citation type="submission" date="2007-09" db="EMBL/GenBank/DDBJ databases">
        <title>Complete sequence of chromosome of Serratia proteamaculans 568.</title>
        <authorList>
            <consortium name="US DOE Joint Genome Institute"/>
            <person name="Copeland A."/>
            <person name="Lucas S."/>
            <person name="Lapidus A."/>
            <person name="Barry K."/>
            <person name="Glavina del Rio T."/>
            <person name="Dalin E."/>
            <person name="Tice H."/>
            <person name="Pitluck S."/>
            <person name="Chain P."/>
            <person name="Malfatti S."/>
            <person name="Shin M."/>
            <person name="Vergez L."/>
            <person name="Schmutz J."/>
            <person name="Larimer F."/>
            <person name="Land M."/>
            <person name="Hauser L."/>
            <person name="Kyrpides N."/>
            <person name="Kim E."/>
            <person name="Taghavi S."/>
            <person name="Newman L."/>
            <person name="Vangronsveld J."/>
            <person name="van der Lelie D."/>
            <person name="Richardson P."/>
        </authorList>
    </citation>
    <scope>NUCLEOTIDE SEQUENCE [LARGE SCALE GENOMIC DNA]</scope>
    <source>
        <strain evidence="9">568</strain>
    </source>
</reference>
<gene>
    <name evidence="9" type="ordered locus">Spro_2687</name>
</gene>
<evidence type="ECO:0000256" key="7">
    <source>
        <dbReference type="SAM" id="Phobius"/>
    </source>
</evidence>
<evidence type="ECO:0000256" key="5">
    <source>
        <dbReference type="ARBA" id="ARBA00022989"/>
    </source>
</evidence>
<dbReference type="Pfam" id="PF07690">
    <property type="entry name" value="MFS_1"/>
    <property type="match status" value="1"/>
</dbReference>
<evidence type="ECO:0000256" key="4">
    <source>
        <dbReference type="ARBA" id="ARBA00022692"/>
    </source>
</evidence>
<feature type="transmembrane region" description="Helical" evidence="7">
    <location>
        <begin position="479"/>
        <end position="502"/>
    </location>
</feature>
<feature type="transmembrane region" description="Helical" evidence="7">
    <location>
        <begin position="342"/>
        <end position="362"/>
    </location>
</feature>
<feature type="transmembrane region" description="Helical" evidence="7">
    <location>
        <begin position="276"/>
        <end position="294"/>
    </location>
</feature>
<feature type="domain" description="Major facilitator superfamily (MFS) profile" evidence="8">
    <location>
        <begin position="23"/>
        <end position="504"/>
    </location>
</feature>
<accession>A8GF98</accession>
<dbReference type="InterPro" id="IPR036259">
    <property type="entry name" value="MFS_trans_sf"/>
</dbReference>
<dbReference type="GO" id="GO:0022857">
    <property type="term" value="F:transmembrane transporter activity"/>
    <property type="evidence" value="ECO:0007669"/>
    <property type="project" value="InterPro"/>
</dbReference>
<feature type="transmembrane region" description="Helical" evidence="7">
    <location>
        <begin position="173"/>
        <end position="197"/>
    </location>
</feature>
<feature type="transmembrane region" description="Helical" evidence="7">
    <location>
        <begin position="21"/>
        <end position="45"/>
    </location>
</feature>
<evidence type="ECO:0000259" key="8">
    <source>
        <dbReference type="PROSITE" id="PS50850"/>
    </source>
</evidence>
<proteinExistence type="predicted"/>
<comment type="subcellular location">
    <subcellularLocation>
        <location evidence="1">Cell membrane</location>
        <topology evidence="1">Multi-pass membrane protein</topology>
    </subcellularLocation>
</comment>
<dbReference type="PROSITE" id="PS50850">
    <property type="entry name" value="MFS"/>
    <property type="match status" value="1"/>
</dbReference>
<dbReference type="GO" id="GO:0005886">
    <property type="term" value="C:plasma membrane"/>
    <property type="evidence" value="ECO:0007669"/>
    <property type="project" value="UniProtKB-SubCell"/>
</dbReference>
<keyword evidence="3" id="KW-1003">Cell membrane</keyword>
<dbReference type="STRING" id="399741.Spro_2687"/>
<feature type="transmembrane region" description="Helical" evidence="7">
    <location>
        <begin position="60"/>
        <end position="77"/>
    </location>
</feature>
<dbReference type="CDD" id="cd17321">
    <property type="entry name" value="MFS_MMR_MDR_like"/>
    <property type="match status" value="1"/>
</dbReference>
<evidence type="ECO:0000256" key="6">
    <source>
        <dbReference type="ARBA" id="ARBA00023136"/>
    </source>
</evidence>
<dbReference type="Gene3D" id="1.20.1250.20">
    <property type="entry name" value="MFS general substrate transporter like domains"/>
    <property type="match status" value="1"/>
</dbReference>
<name>A8GF98_SERP5</name>
<feature type="transmembrane region" description="Helical" evidence="7">
    <location>
        <begin position="234"/>
        <end position="256"/>
    </location>
</feature>
<keyword evidence="4 7" id="KW-0812">Transmembrane</keyword>
<dbReference type="InterPro" id="IPR011701">
    <property type="entry name" value="MFS"/>
</dbReference>
<keyword evidence="6 7" id="KW-0472">Membrane</keyword>
<dbReference type="InterPro" id="IPR020846">
    <property type="entry name" value="MFS_dom"/>
</dbReference>
<dbReference type="SUPFAM" id="SSF103473">
    <property type="entry name" value="MFS general substrate transporter"/>
    <property type="match status" value="1"/>
</dbReference>